<reference evidence="3 4" key="1">
    <citation type="journal article" date="2014" name="Int. J. Syst. Evol. Microbiol.">
        <title>Complete genome sequence of Corynebacterium casei LMG S-19264T (=DSM 44701T), isolated from a smear-ripened cheese.</title>
        <authorList>
            <consortium name="US DOE Joint Genome Institute (JGI-PGF)"/>
            <person name="Walter F."/>
            <person name="Albersmeier A."/>
            <person name="Kalinowski J."/>
            <person name="Ruckert C."/>
        </authorList>
    </citation>
    <scope>NUCLEOTIDE SEQUENCE [LARGE SCALE GENOMIC DNA]</scope>
    <source>
        <strain evidence="3 4">KCTC 19473</strain>
    </source>
</reference>
<dbReference type="InterPro" id="IPR029063">
    <property type="entry name" value="SAM-dependent_MTases_sf"/>
</dbReference>
<protein>
    <submittedName>
        <fullName evidence="3">Methyltransferase</fullName>
    </submittedName>
</protein>
<dbReference type="EMBL" id="BMXL01000030">
    <property type="protein sequence ID" value="GHD34480.1"/>
    <property type="molecule type" value="Genomic_DNA"/>
</dbReference>
<feature type="region of interest" description="Disordered" evidence="1">
    <location>
        <begin position="1"/>
        <end position="27"/>
    </location>
</feature>
<dbReference type="Gene3D" id="3.40.50.150">
    <property type="entry name" value="Vaccinia Virus protein VP39"/>
    <property type="match status" value="1"/>
</dbReference>
<dbReference type="Pfam" id="PF08241">
    <property type="entry name" value="Methyltransf_11"/>
    <property type="match status" value="1"/>
</dbReference>
<evidence type="ECO:0000313" key="3">
    <source>
        <dbReference type="EMBL" id="GHD34480.1"/>
    </source>
</evidence>
<dbReference type="AlphaFoldDB" id="A0A918XJ27"/>
<dbReference type="GO" id="GO:0008757">
    <property type="term" value="F:S-adenosylmethionine-dependent methyltransferase activity"/>
    <property type="evidence" value="ECO:0007669"/>
    <property type="project" value="InterPro"/>
</dbReference>
<evidence type="ECO:0000259" key="2">
    <source>
        <dbReference type="Pfam" id="PF08241"/>
    </source>
</evidence>
<keyword evidence="3" id="KW-0489">Methyltransferase</keyword>
<dbReference type="SUPFAM" id="SSF53335">
    <property type="entry name" value="S-adenosyl-L-methionine-dependent methyltransferases"/>
    <property type="match status" value="1"/>
</dbReference>
<keyword evidence="3" id="KW-0808">Transferase</keyword>
<dbReference type="Proteomes" id="UP000654947">
    <property type="component" value="Unassembled WGS sequence"/>
</dbReference>
<dbReference type="CDD" id="cd02440">
    <property type="entry name" value="AdoMet_MTases"/>
    <property type="match status" value="1"/>
</dbReference>
<dbReference type="GO" id="GO:0032259">
    <property type="term" value="P:methylation"/>
    <property type="evidence" value="ECO:0007669"/>
    <property type="project" value="UniProtKB-KW"/>
</dbReference>
<keyword evidence="4" id="KW-1185">Reference proteome</keyword>
<gene>
    <name evidence="3" type="ORF">GCM10007147_40150</name>
</gene>
<organism evidence="3 4">
    <name type="scientific">Nocardiopsis kunsanensis</name>
    <dbReference type="NCBI Taxonomy" id="141693"/>
    <lineage>
        <taxon>Bacteria</taxon>
        <taxon>Bacillati</taxon>
        <taxon>Actinomycetota</taxon>
        <taxon>Actinomycetes</taxon>
        <taxon>Streptosporangiales</taxon>
        <taxon>Nocardiopsidaceae</taxon>
        <taxon>Nocardiopsis</taxon>
    </lineage>
</organism>
<evidence type="ECO:0000256" key="1">
    <source>
        <dbReference type="SAM" id="MobiDB-lite"/>
    </source>
</evidence>
<sequence length="238" mass="26446">MPAPHEDQPSWARPGPGHGLPPARPNPSLYSHRNMRLLYTPLVIGFSHPWMWGISNSMIRDLYRTHTAPAHVEVGPGNAHWLRRLGPRRVDLIDLNRDCLRVSHDRLDRRGWQVNVHEQSATAPWPLEEENVGSVGSSMLLHCLPGTGFGDKLAFFTEARRVLHRGGRLFGTTVLGRNDPAPISRLGARMRAAYNRTGAFTNPGDTAADLHQVLERVFGPGQATVRVQGVTALFEATR</sequence>
<accession>A0A918XJ27</accession>
<comment type="caution">
    <text evidence="3">The sequence shown here is derived from an EMBL/GenBank/DDBJ whole genome shotgun (WGS) entry which is preliminary data.</text>
</comment>
<dbReference type="InterPro" id="IPR013216">
    <property type="entry name" value="Methyltransf_11"/>
</dbReference>
<evidence type="ECO:0000313" key="4">
    <source>
        <dbReference type="Proteomes" id="UP000654947"/>
    </source>
</evidence>
<dbReference type="RefSeq" id="WP_017574954.1">
    <property type="nucleotide sequence ID" value="NZ_BMXL01000030.1"/>
</dbReference>
<name>A0A918XJ27_9ACTN</name>
<feature type="domain" description="Methyltransferase type 11" evidence="2">
    <location>
        <begin position="73"/>
        <end position="170"/>
    </location>
</feature>
<proteinExistence type="predicted"/>